<dbReference type="EMBL" id="MU001498">
    <property type="protein sequence ID" value="KAF2446604.1"/>
    <property type="molecule type" value="Genomic_DNA"/>
</dbReference>
<evidence type="ECO:0000256" key="4">
    <source>
        <dbReference type="ARBA" id="ARBA00023136"/>
    </source>
</evidence>
<keyword evidence="2 6" id="KW-0812">Transmembrane</keyword>
<reference evidence="8" key="1">
    <citation type="journal article" date="2020" name="Stud. Mycol.">
        <title>101 Dothideomycetes genomes: a test case for predicting lifestyles and emergence of pathogens.</title>
        <authorList>
            <person name="Haridas S."/>
            <person name="Albert R."/>
            <person name="Binder M."/>
            <person name="Bloem J."/>
            <person name="Labutti K."/>
            <person name="Salamov A."/>
            <person name="Andreopoulos B."/>
            <person name="Baker S."/>
            <person name="Barry K."/>
            <person name="Bills G."/>
            <person name="Bluhm B."/>
            <person name="Cannon C."/>
            <person name="Castanera R."/>
            <person name="Culley D."/>
            <person name="Daum C."/>
            <person name="Ezra D."/>
            <person name="Gonzalez J."/>
            <person name="Henrissat B."/>
            <person name="Kuo A."/>
            <person name="Liang C."/>
            <person name="Lipzen A."/>
            <person name="Lutzoni F."/>
            <person name="Magnuson J."/>
            <person name="Mondo S."/>
            <person name="Nolan M."/>
            <person name="Ohm R."/>
            <person name="Pangilinan J."/>
            <person name="Park H.-J."/>
            <person name="Ramirez L."/>
            <person name="Alfaro M."/>
            <person name="Sun H."/>
            <person name="Tritt A."/>
            <person name="Yoshinaga Y."/>
            <person name="Zwiers L.-H."/>
            <person name="Turgeon B."/>
            <person name="Goodwin S."/>
            <person name="Spatafora J."/>
            <person name="Crous P."/>
            <person name="Grigoriev I."/>
        </authorList>
    </citation>
    <scope>NUCLEOTIDE SEQUENCE</scope>
    <source>
        <strain evidence="8">CBS 690.94</strain>
    </source>
</reference>
<dbReference type="Proteomes" id="UP000799764">
    <property type="component" value="Unassembled WGS sequence"/>
</dbReference>
<evidence type="ECO:0000256" key="3">
    <source>
        <dbReference type="ARBA" id="ARBA00022989"/>
    </source>
</evidence>
<keyword evidence="9" id="KW-1185">Reference proteome</keyword>
<keyword evidence="3 6" id="KW-1133">Transmembrane helix</keyword>
<dbReference type="InterPro" id="IPR052337">
    <property type="entry name" value="SAT4-like"/>
</dbReference>
<dbReference type="GO" id="GO:0016020">
    <property type="term" value="C:membrane"/>
    <property type="evidence" value="ECO:0007669"/>
    <property type="project" value="UniProtKB-SubCell"/>
</dbReference>
<feature type="transmembrane region" description="Helical" evidence="6">
    <location>
        <begin position="12"/>
        <end position="33"/>
    </location>
</feature>
<sequence length="371" mass="41278">MDGVNRKAQRHQFNLSIACAVISTLSIGIRIYCKIRHKQGVHSDDYWIIVGLTFYCACVATIPMVTWRSIGGQGLNEPLDIIANDLSSAYLLEDYLKSEFVGFTFLICATYAIKMSILLFYRRILLVTQCYRRISLGLMILSTSWFISTEVANLLSCQPMDAFWHRTKPGKCLNFNALFIGTALVEAVIDLIILLLPLRVILTLHLPMRTRVAVAGIFALGGLAVVTNIIRIHYVYQLNGKKVSPDGAQMWVNIHVLTAIVCACCPVYKPLWVSISQGVKDALSRYARYILTMLGRSNNTSENTSHVRMGNMGNRGDAEASTDQILSQDTLATERNSMGRIEVRIVGGREVDAKSLHIPSGDIEDSRTVDV</sequence>
<dbReference type="PANTHER" id="PTHR33048:SF168">
    <property type="match status" value="1"/>
</dbReference>
<evidence type="ECO:0000256" key="2">
    <source>
        <dbReference type="ARBA" id="ARBA00022692"/>
    </source>
</evidence>
<evidence type="ECO:0000256" key="6">
    <source>
        <dbReference type="SAM" id="Phobius"/>
    </source>
</evidence>
<evidence type="ECO:0000256" key="5">
    <source>
        <dbReference type="ARBA" id="ARBA00038359"/>
    </source>
</evidence>
<comment type="subcellular location">
    <subcellularLocation>
        <location evidence="1">Membrane</location>
        <topology evidence="1">Multi-pass membrane protein</topology>
    </subcellularLocation>
</comment>
<evidence type="ECO:0000259" key="7">
    <source>
        <dbReference type="Pfam" id="PF20684"/>
    </source>
</evidence>
<feature type="domain" description="Rhodopsin" evidence="7">
    <location>
        <begin position="29"/>
        <end position="272"/>
    </location>
</feature>
<dbReference type="OrthoDB" id="10017208at2759"/>
<name>A0A9P4PK77_9PLEO</name>
<feature type="transmembrane region" description="Helical" evidence="6">
    <location>
        <begin position="175"/>
        <end position="200"/>
    </location>
</feature>
<feature type="transmembrane region" description="Helical" evidence="6">
    <location>
        <begin position="212"/>
        <end position="236"/>
    </location>
</feature>
<evidence type="ECO:0000256" key="1">
    <source>
        <dbReference type="ARBA" id="ARBA00004141"/>
    </source>
</evidence>
<dbReference type="Pfam" id="PF20684">
    <property type="entry name" value="Fung_rhodopsin"/>
    <property type="match status" value="1"/>
</dbReference>
<organism evidence="8 9">
    <name type="scientific">Karstenula rhodostoma CBS 690.94</name>
    <dbReference type="NCBI Taxonomy" id="1392251"/>
    <lineage>
        <taxon>Eukaryota</taxon>
        <taxon>Fungi</taxon>
        <taxon>Dikarya</taxon>
        <taxon>Ascomycota</taxon>
        <taxon>Pezizomycotina</taxon>
        <taxon>Dothideomycetes</taxon>
        <taxon>Pleosporomycetidae</taxon>
        <taxon>Pleosporales</taxon>
        <taxon>Massarineae</taxon>
        <taxon>Didymosphaeriaceae</taxon>
        <taxon>Karstenula</taxon>
    </lineage>
</organism>
<comment type="caution">
    <text evidence="8">The sequence shown here is derived from an EMBL/GenBank/DDBJ whole genome shotgun (WGS) entry which is preliminary data.</text>
</comment>
<feature type="transmembrane region" description="Helical" evidence="6">
    <location>
        <begin position="45"/>
        <end position="67"/>
    </location>
</feature>
<feature type="transmembrane region" description="Helical" evidence="6">
    <location>
        <begin position="248"/>
        <end position="268"/>
    </location>
</feature>
<comment type="similarity">
    <text evidence="5">Belongs to the SAT4 family.</text>
</comment>
<proteinExistence type="inferred from homology"/>
<protein>
    <recommendedName>
        <fullName evidence="7">Rhodopsin domain-containing protein</fullName>
    </recommendedName>
</protein>
<feature type="transmembrane region" description="Helical" evidence="6">
    <location>
        <begin position="133"/>
        <end position="155"/>
    </location>
</feature>
<keyword evidence="4 6" id="KW-0472">Membrane</keyword>
<feature type="transmembrane region" description="Helical" evidence="6">
    <location>
        <begin position="100"/>
        <end position="121"/>
    </location>
</feature>
<gene>
    <name evidence="8" type="ORF">P171DRAFT_472077</name>
</gene>
<dbReference type="InterPro" id="IPR049326">
    <property type="entry name" value="Rhodopsin_dom_fungi"/>
</dbReference>
<evidence type="ECO:0000313" key="9">
    <source>
        <dbReference type="Proteomes" id="UP000799764"/>
    </source>
</evidence>
<accession>A0A9P4PK77</accession>
<evidence type="ECO:0000313" key="8">
    <source>
        <dbReference type="EMBL" id="KAF2446604.1"/>
    </source>
</evidence>
<dbReference type="AlphaFoldDB" id="A0A9P4PK77"/>
<dbReference type="PANTHER" id="PTHR33048">
    <property type="entry name" value="PTH11-LIKE INTEGRAL MEMBRANE PROTEIN (AFU_ORTHOLOGUE AFUA_5G11245)"/>
    <property type="match status" value="1"/>
</dbReference>